<dbReference type="HOGENOM" id="CLU_709190_0_0_7"/>
<evidence type="ECO:0000313" key="1">
    <source>
        <dbReference type="EMBL" id="AJD01204.1"/>
    </source>
</evidence>
<dbReference type="KEGG" id="cln:UPTC3659_0320"/>
<sequence length="389" mass="45653">MRLIIDEIIKIRKILSDKKIKYYTIYPRAGFGDLMGHASVAATFCDLFELQFLGFSGKNVSIHQSAYKNTRGFYEKFFDDLGFTQFADLSNIGHIELYEDVDLLKIFENLYNRIQSLSQCEVICIEPKFLPTSPVVRFLFEIGLSLYNNSFVRFFQNSLKKFGLYDYLCYDLNKTVYTIHLRIGDTAVVPINKKGDIVAIDWLCREEKTGKNHNSIYNLQRKKGGRHVINSYLDLENLFSFANKIRQWDKNCRINFISDGFDTAISFMNMSKVDQILQKRQIDFCQDIVSEYINNKKNILENNFCFDCSIIGENYEKFLESIKLLLTSNIIFSNARSFCYGILVNCKKDYFFKQEAYFRSQGNLYDIWLNEKNIELKKFINYDNFFSGV</sequence>
<dbReference type="Proteomes" id="UP000031130">
    <property type="component" value="Chromosome"/>
</dbReference>
<accession>A0A0A8HTG7</accession>
<protein>
    <submittedName>
        <fullName evidence="1">Uncharacterized protein</fullName>
    </submittedName>
</protein>
<dbReference type="OrthoDB" id="10003858at2"/>
<proteinExistence type="predicted"/>
<reference evidence="1 2" key="1">
    <citation type="journal article" date="2014" name="Genome Biol. Evol.">
        <title>Comparative Genomics of the Campylobacter lari Group.</title>
        <authorList>
            <person name="Miller W.G."/>
            <person name="Yee E."/>
            <person name="Chapman M.H."/>
            <person name="Smith T.P."/>
            <person name="Bono J.L."/>
            <person name="Huynh S."/>
            <person name="Parker C.T."/>
            <person name="Vandamme P."/>
            <person name="Luong K."/>
            <person name="Korlach J."/>
        </authorList>
    </citation>
    <scope>NUCLEOTIDE SEQUENCE [LARGE SCALE GENOMIC DNA]</scope>
    <source>
        <strain evidence="2">RM3659</strain>
    </source>
</reference>
<dbReference type="EMBL" id="CP007775">
    <property type="protein sequence ID" value="AJD01204.1"/>
    <property type="molecule type" value="Genomic_DNA"/>
</dbReference>
<gene>
    <name evidence="1" type="ORF">UPTC3659_0320</name>
</gene>
<dbReference type="RefSeq" id="WP_039625361.1">
    <property type="nucleotide sequence ID" value="NZ_CP007775.1"/>
</dbReference>
<dbReference type="AlphaFoldDB" id="A0A0A8HTG7"/>
<evidence type="ECO:0000313" key="2">
    <source>
        <dbReference type="Proteomes" id="UP000031130"/>
    </source>
</evidence>
<organism evidence="1 2">
    <name type="scientific">Campylobacter lari NCTC 11845</name>
    <dbReference type="NCBI Taxonomy" id="1388749"/>
    <lineage>
        <taxon>Bacteria</taxon>
        <taxon>Pseudomonadati</taxon>
        <taxon>Campylobacterota</taxon>
        <taxon>Epsilonproteobacteria</taxon>
        <taxon>Campylobacterales</taxon>
        <taxon>Campylobacteraceae</taxon>
        <taxon>Campylobacter</taxon>
    </lineage>
</organism>
<name>A0A0A8HTG7_CAMLA</name>